<dbReference type="GO" id="GO:0016491">
    <property type="term" value="F:oxidoreductase activity"/>
    <property type="evidence" value="ECO:0007669"/>
    <property type="project" value="UniProtKB-KW"/>
</dbReference>
<evidence type="ECO:0000259" key="1">
    <source>
        <dbReference type="Pfam" id="PF00501"/>
    </source>
</evidence>
<evidence type="ECO:0000313" key="3">
    <source>
        <dbReference type="Proteomes" id="UP001342418"/>
    </source>
</evidence>
<dbReference type="InterPro" id="IPR000873">
    <property type="entry name" value="AMP-dep_synth/lig_dom"/>
</dbReference>
<name>A0ABY5MF69_9HYPH</name>
<accession>A0ABY5MF69</accession>
<dbReference type="SUPFAM" id="SSF56801">
    <property type="entry name" value="Acetyl-CoA synthetase-like"/>
    <property type="match status" value="1"/>
</dbReference>
<dbReference type="EC" id="1.2.1.-" evidence="2"/>
<dbReference type="EMBL" id="CP030941">
    <property type="protein sequence ID" value="UUP16688.1"/>
    <property type="molecule type" value="Genomic_DNA"/>
</dbReference>
<protein>
    <submittedName>
        <fullName evidence="2">Carboxylic acid reductase</fullName>
        <ecNumber evidence="2">1.2.1.-</ecNumber>
    </submittedName>
</protein>
<keyword evidence="2" id="KW-0560">Oxidoreductase</keyword>
<dbReference type="PANTHER" id="PTHR24096:SF420">
    <property type="entry name" value="LONG-CHAIN-FATTY-ACID--COA LIGASE-RELATED"/>
    <property type="match status" value="1"/>
</dbReference>
<dbReference type="InterPro" id="IPR042099">
    <property type="entry name" value="ANL_N_sf"/>
</dbReference>
<dbReference type="Gene3D" id="3.40.50.12780">
    <property type="entry name" value="N-terminal domain of ligase-like"/>
    <property type="match status" value="1"/>
</dbReference>
<dbReference type="Pfam" id="PF00501">
    <property type="entry name" value="AMP-binding"/>
    <property type="match status" value="1"/>
</dbReference>
<dbReference type="Pfam" id="PF23562">
    <property type="entry name" value="AMP-binding_C_3"/>
    <property type="match status" value="1"/>
</dbReference>
<sequence>MSERSHEGWRRAPVRPVELLKPDPQIVRAGDGTIYVSERKQLAPYPRRITEDLIRYAQATPDAVFLADRKAGGGWRTITYARMLERARRLGQALLDAGLGPQRPLAILSGNDIEHAALAMAAMHVGVPYAPISPAYSLTGGGHERLRETIAATSPGMVYAADAEAFAPAVQAVMPDIPFVADTPAAGAAALERLLDTRPTGAVDAAHEAVGSETIAKFLFTSGSTGSPKAVPNTHGMLCSNQAMLRMAYAYFQTEPPQILDWLPWHHTAGGNSVFLSVLMNGGTLYVDDGRPTRADIARTVRNLREVSPTWYFNVPTGFDALIPFLREDAGLCEAFFRRLKMLWYAGASLSQPSWDALQELAVRTTGMRILIGSGLGATETSPAALFCIWPQETAGNVGLPIPGVTLKLVPFEGKYDARVKGPNVMSGYWRRPELSKQCFDEEGFYKFGDALKPVDPDDLTKGFLFDGRTAENFKLDTGTWVSTGALRMALVDHFGDAIRDAAIAGPDRPYLGALVFPRQPDEARDPGYHARLRGLLESFAAKATGSSNRVCRLLLVEEPPSMAAGEVTDKGSLNQRAVLANRAALVEELYAGSPRVIGLPGHGRGPHRPQG</sequence>
<proteinExistence type="predicted"/>
<reference evidence="2 3" key="1">
    <citation type="submission" date="2018-07" db="EMBL/GenBank/DDBJ databases">
        <title>Genome sequence of Nitratireductor thuwali#1536.</title>
        <authorList>
            <person name="Michoud G."/>
            <person name="Merlino G."/>
            <person name="Sefrji F.O."/>
            <person name="Daffonchio D."/>
        </authorList>
    </citation>
    <scope>NUCLEOTIDE SEQUENCE [LARGE SCALE GENOMIC DNA]</scope>
    <source>
        <strain evidence="3">Nit1536</strain>
    </source>
</reference>
<dbReference type="PROSITE" id="PS00455">
    <property type="entry name" value="AMP_BINDING"/>
    <property type="match status" value="1"/>
</dbReference>
<dbReference type="InterPro" id="IPR020845">
    <property type="entry name" value="AMP-binding_CS"/>
</dbReference>
<organism evidence="2 3">
    <name type="scientific">Nitratireductor thuwali</name>
    <dbReference type="NCBI Taxonomy" id="2267699"/>
    <lineage>
        <taxon>Bacteria</taxon>
        <taxon>Pseudomonadati</taxon>
        <taxon>Pseudomonadota</taxon>
        <taxon>Alphaproteobacteria</taxon>
        <taxon>Hyphomicrobiales</taxon>
        <taxon>Phyllobacteriaceae</taxon>
        <taxon>Nitratireductor</taxon>
    </lineage>
</organism>
<dbReference type="RefSeq" id="WP_338529095.1">
    <property type="nucleotide sequence ID" value="NZ_CP030941.1"/>
</dbReference>
<dbReference type="Proteomes" id="UP001342418">
    <property type="component" value="Chromosome"/>
</dbReference>
<keyword evidence="3" id="KW-1185">Reference proteome</keyword>
<evidence type="ECO:0000313" key="2">
    <source>
        <dbReference type="EMBL" id="UUP16688.1"/>
    </source>
</evidence>
<dbReference type="PANTHER" id="PTHR24096">
    <property type="entry name" value="LONG-CHAIN-FATTY-ACID--COA LIGASE"/>
    <property type="match status" value="1"/>
</dbReference>
<gene>
    <name evidence="2" type="primary">car</name>
    <name evidence="2" type="ORF">NTH_01135</name>
</gene>
<feature type="domain" description="AMP-dependent synthetase/ligase" evidence="1">
    <location>
        <begin position="56"/>
        <end position="430"/>
    </location>
</feature>